<evidence type="ECO:0000313" key="3">
    <source>
        <dbReference type="EMBL" id="EAT58786.1"/>
    </source>
</evidence>
<proteinExistence type="predicted"/>
<reference evidence="3 4" key="2">
    <citation type="submission" date="2006-07" db="EMBL/GenBank/DDBJ databases">
        <title>Sequencing of the draft genome and assembly of Chlorobium ferroxidans DSM 13031.</title>
        <authorList>
            <consortium name="US DOE Joint Genome Institute (JGI-PGF)"/>
            <person name="Copeland A."/>
            <person name="Lucas S."/>
            <person name="Lapidus A."/>
            <person name="Barry K."/>
            <person name="Glavina del Rio T."/>
            <person name="Dalin E."/>
            <person name="Tice H."/>
            <person name="Bruce D."/>
            <person name="Pitluck S."/>
            <person name="Richardson P."/>
        </authorList>
    </citation>
    <scope>NUCLEOTIDE SEQUENCE [LARGE SCALE GENOMIC DNA]</scope>
    <source>
        <strain evidence="3 4">DSM 13031</strain>
    </source>
</reference>
<comment type="caution">
    <text evidence="3">The sequence shown here is derived from an EMBL/GenBank/DDBJ whole genome shotgun (WGS) entry which is preliminary data.</text>
</comment>
<reference evidence="3 4" key="1">
    <citation type="submission" date="2006-07" db="EMBL/GenBank/DDBJ databases">
        <title>Annotation of the draft genome assembly of Chlorobium ferroxidans DSM 13031.</title>
        <authorList>
            <consortium name="US DOE Joint Genome Institute (JGI-ORNL)"/>
            <person name="Larimer F."/>
            <person name="Land M."/>
            <person name="Hauser L."/>
        </authorList>
    </citation>
    <scope>NUCLEOTIDE SEQUENCE [LARGE SCALE GENOMIC DNA]</scope>
    <source>
        <strain evidence="3 4">DSM 13031</strain>
    </source>
</reference>
<dbReference type="CDD" id="cd06423">
    <property type="entry name" value="CESA_like"/>
    <property type="match status" value="1"/>
</dbReference>
<keyword evidence="1" id="KW-0472">Membrane</keyword>
<dbReference type="Proteomes" id="UP000004162">
    <property type="component" value="Unassembled WGS sequence"/>
</dbReference>
<dbReference type="AlphaFoldDB" id="Q0YR04"/>
<dbReference type="GO" id="GO:0016740">
    <property type="term" value="F:transferase activity"/>
    <property type="evidence" value="ECO:0007669"/>
    <property type="project" value="UniProtKB-KW"/>
</dbReference>
<evidence type="ECO:0000313" key="4">
    <source>
        <dbReference type="Proteomes" id="UP000004162"/>
    </source>
</evidence>
<dbReference type="InterPro" id="IPR029044">
    <property type="entry name" value="Nucleotide-diphossugar_trans"/>
</dbReference>
<dbReference type="OrthoDB" id="9800276at2"/>
<keyword evidence="4" id="KW-1185">Reference proteome</keyword>
<protein>
    <submittedName>
        <fullName evidence="3">Glycosyl transferase, family 2</fullName>
    </submittedName>
</protein>
<dbReference type="InterPro" id="IPR001173">
    <property type="entry name" value="Glyco_trans_2-like"/>
</dbReference>
<dbReference type="EMBL" id="AASE01000013">
    <property type="protein sequence ID" value="EAT58786.1"/>
    <property type="molecule type" value="Genomic_DNA"/>
</dbReference>
<feature type="transmembrane region" description="Helical" evidence="1">
    <location>
        <begin position="281"/>
        <end position="304"/>
    </location>
</feature>
<dbReference type="PANTHER" id="PTHR43646:SF3">
    <property type="entry name" value="SLR1566 PROTEIN"/>
    <property type="match status" value="1"/>
</dbReference>
<dbReference type="PANTHER" id="PTHR43646">
    <property type="entry name" value="GLYCOSYLTRANSFERASE"/>
    <property type="match status" value="1"/>
</dbReference>
<feature type="domain" description="Glycosyltransferase 2-like" evidence="2">
    <location>
        <begin position="41"/>
        <end position="213"/>
    </location>
</feature>
<sequence>MLIYQIAVLLSLLAFFAILLRNLIDLRLMPANPSCTGPLVSVLVPARNEALNIERCVRSLLMQDYAAFEILVLDDGSTDATPQLLQTLLDESGGRLRVLQGEPLPDGWHGKAWACLQLSRQAKGDLLLFTDADTKHEPDALRRSVAALNSEKGDMLSLTPRQELGSLWEELVVPLVYVILLCYLPLRLVRTSRNPAFCFANGQFILFRREFYDRINGHTAVRQALAEDIGLCREVKRAGGRVVAFNGFDAVSCRMYRSFRDIWEGFSKNLYASLGYSTPGLFLLMTLTAAFYIAPYLFFFYALIAGKFTMLLFWLPLTQMVIALLSRVIIARLFGQSTAMVFLNLFSQLILIAIAWNSFWIIQSGRGARWKGRNYNFS</sequence>
<gene>
    <name evidence="3" type="ORF">CferDRAFT_0710</name>
</gene>
<accession>Q0YR04</accession>
<dbReference type="RefSeq" id="WP_006366622.1">
    <property type="nucleotide sequence ID" value="NZ_AASE01000013.1"/>
</dbReference>
<keyword evidence="3" id="KW-0808">Transferase</keyword>
<keyword evidence="1" id="KW-0812">Transmembrane</keyword>
<dbReference type="SUPFAM" id="SSF53448">
    <property type="entry name" value="Nucleotide-diphospho-sugar transferases"/>
    <property type="match status" value="1"/>
</dbReference>
<feature type="transmembrane region" description="Helical" evidence="1">
    <location>
        <begin position="340"/>
        <end position="362"/>
    </location>
</feature>
<evidence type="ECO:0000256" key="1">
    <source>
        <dbReference type="SAM" id="Phobius"/>
    </source>
</evidence>
<name>Q0YR04_9CHLB</name>
<organism evidence="3 4">
    <name type="scientific">Chlorobium ferrooxidans DSM 13031</name>
    <dbReference type="NCBI Taxonomy" id="377431"/>
    <lineage>
        <taxon>Bacteria</taxon>
        <taxon>Pseudomonadati</taxon>
        <taxon>Chlorobiota</taxon>
        <taxon>Chlorobiia</taxon>
        <taxon>Chlorobiales</taxon>
        <taxon>Chlorobiaceae</taxon>
        <taxon>Chlorobium/Pelodictyon group</taxon>
        <taxon>Chlorobium</taxon>
    </lineage>
</organism>
<keyword evidence="1" id="KW-1133">Transmembrane helix</keyword>
<feature type="transmembrane region" description="Helical" evidence="1">
    <location>
        <begin position="311"/>
        <end position="334"/>
    </location>
</feature>
<dbReference type="Gene3D" id="3.90.550.10">
    <property type="entry name" value="Spore Coat Polysaccharide Biosynthesis Protein SpsA, Chain A"/>
    <property type="match status" value="1"/>
</dbReference>
<dbReference type="Pfam" id="PF00535">
    <property type="entry name" value="Glycos_transf_2"/>
    <property type="match status" value="1"/>
</dbReference>
<feature type="transmembrane region" description="Helical" evidence="1">
    <location>
        <begin position="6"/>
        <end position="24"/>
    </location>
</feature>
<evidence type="ECO:0000259" key="2">
    <source>
        <dbReference type="Pfam" id="PF00535"/>
    </source>
</evidence>